<accession>A0AB34JLC8</accession>
<sequence length="447" mass="49367">MLSASELDEVVLREVASVDAVDVHTHLLPPTHGQLLLYGVDELLTYHYLVAELFMVLPLDSDDDAVSDALTPPTADEFFAWPKPRQAALVFEELFVRRTPLSEACRGVVTTLHLLGLGAQLERAVARGVARERRLDELREWFAAVDKEEYLELVFTKAKLKYAVMTNVPFAPEEATHFLQESPPPISPRLKTALRVDPLLAGDWPAVSAALAAASPPFAPTLDGCYRYVCAWVDRIQPLYLMASTPSGFRYEKSSPAAAPPSPAAPPSAAALLEQVLLRVAVERKLPLAIKVGAVRGMNAALRTGGDGVEVADLRFLRNLCLAYPQVKLLVTVLSTENQHELCVLARKFGNLHVYGCWWFCNNPSIIERTTRMRLEMLGTAFTAQHSDARVLDQLLYKWRHSRAAIGPVLSSQYAKLLEAGWPLTEADIKRDVALLFGGAFEAFMAK</sequence>
<dbReference type="Gene3D" id="1.10.2020.10">
    <property type="entry name" value="uronate isomerase, domain 2, chain A"/>
    <property type="match status" value="1"/>
</dbReference>
<name>A0AB34JLC8_PRYPA</name>
<dbReference type="InterPro" id="IPR032466">
    <property type="entry name" value="Metal_Hydrolase"/>
</dbReference>
<dbReference type="SUPFAM" id="SSF51556">
    <property type="entry name" value="Metallo-dependent hydrolases"/>
    <property type="match status" value="1"/>
</dbReference>
<reference evidence="1 2" key="1">
    <citation type="journal article" date="2024" name="Science">
        <title>Giant polyketide synthase enzymes in the biosynthesis of giant marine polyether toxins.</title>
        <authorList>
            <person name="Fallon T.R."/>
            <person name="Shende V.V."/>
            <person name="Wierzbicki I.H."/>
            <person name="Pendleton A.L."/>
            <person name="Watervoot N.F."/>
            <person name="Auber R.P."/>
            <person name="Gonzalez D.J."/>
            <person name="Wisecaver J.H."/>
            <person name="Moore B.S."/>
        </authorList>
    </citation>
    <scope>NUCLEOTIDE SEQUENCE [LARGE SCALE GENOMIC DNA]</scope>
    <source>
        <strain evidence="1 2">12B1</strain>
    </source>
</reference>
<dbReference type="Gene3D" id="3.20.20.140">
    <property type="entry name" value="Metal-dependent hydrolases"/>
    <property type="match status" value="1"/>
</dbReference>
<organism evidence="1 2">
    <name type="scientific">Prymnesium parvum</name>
    <name type="common">Toxic golden alga</name>
    <dbReference type="NCBI Taxonomy" id="97485"/>
    <lineage>
        <taxon>Eukaryota</taxon>
        <taxon>Haptista</taxon>
        <taxon>Haptophyta</taxon>
        <taxon>Prymnesiophyceae</taxon>
        <taxon>Prymnesiales</taxon>
        <taxon>Prymnesiaceae</taxon>
        <taxon>Prymnesium</taxon>
    </lineage>
</organism>
<keyword evidence="2" id="KW-1185">Reference proteome</keyword>
<evidence type="ECO:0008006" key="3">
    <source>
        <dbReference type="Google" id="ProtNLM"/>
    </source>
</evidence>
<comment type="caution">
    <text evidence="1">The sequence shown here is derived from an EMBL/GenBank/DDBJ whole genome shotgun (WGS) entry which is preliminary data.</text>
</comment>
<dbReference type="Proteomes" id="UP001515480">
    <property type="component" value="Unassembled WGS sequence"/>
</dbReference>
<evidence type="ECO:0000313" key="1">
    <source>
        <dbReference type="EMBL" id="KAL1522870.1"/>
    </source>
</evidence>
<evidence type="ECO:0000313" key="2">
    <source>
        <dbReference type="Proteomes" id="UP001515480"/>
    </source>
</evidence>
<dbReference type="AlphaFoldDB" id="A0AB34JLC8"/>
<gene>
    <name evidence="1" type="ORF">AB1Y20_017835</name>
</gene>
<dbReference type="EMBL" id="JBGBPQ010000006">
    <property type="protein sequence ID" value="KAL1522870.1"/>
    <property type="molecule type" value="Genomic_DNA"/>
</dbReference>
<protein>
    <recommendedName>
        <fullName evidence="3">Glucuronate isomerase</fullName>
    </recommendedName>
</protein>
<proteinExistence type="predicted"/>